<keyword evidence="2" id="KW-1185">Reference proteome</keyword>
<reference evidence="1 2" key="1">
    <citation type="submission" date="2021-01" db="EMBL/GenBank/DDBJ databases">
        <title>Genomic Encyclopedia of Type Strains, Phase IV (KMG-IV): sequencing the most valuable type-strain genomes for metagenomic binning, comparative biology and taxonomic classification.</title>
        <authorList>
            <person name="Goeker M."/>
        </authorList>
    </citation>
    <scope>NUCLEOTIDE SEQUENCE [LARGE SCALE GENOMIC DNA]</scope>
    <source>
        <strain evidence="1 2">DSM 105453</strain>
    </source>
</reference>
<comment type="caution">
    <text evidence="1">The sequence shown here is derived from an EMBL/GenBank/DDBJ whole genome shotgun (WGS) entry which is preliminary data.</text>
</comment>
<name>A0ABS2R6V1_9BACI</name>
<dbReference type="EMBL" id="JAFBFH010000014">
    <property type="protein sequence ID" value="MBM7715387.1"/>
    <property type="molecule type" value="Genomic_DNA"/>
</dbReference>
<evidence type="ECO:0000313" key="2">
    <source>
        <dbReference type="Proteomes" id="UP000823485"/>
    </source>
</evidence>
<evidence type="ECO:0000313" key="1">
    <source>
        <dbReference type="EMBL" id="MBM7715387.1"/>
    </source>
</evidence>
<accession>A0ABS2R6V1</accession>
<proteinExistence type="predicted"/>
<gene>
    <name evidence="1" type="ORF">JOC94_002374</name>
</gene>
<sequence length="53" mass="6568">MTNIVRFRTREEWEQEKKDKMLAEWEEYLAFEEEALRMAQQKETVCLDAEKEK</sequence>
<dbReference type="Proteomes" id="UP000823485">
    <property type="component" value="Unassembled WGS sequence"/>
</dbReference>
<protein>
    <submittedName>
        <fullName evidence="1">Uncharacterized protein</fullName>
    </submittedName>
</protein>
<dbReference type="RefSeq" id="WP_185830587.1">
    <property type="nucleotide sequence ID" value="NZ_JAFBFH010000014.1"/>
</dbReference>
<organism evidence="1 2">
    <name type="scientific">Siminovitchia thermophila</name>
    <dbReference type="NCBI Taxonomy" id="1245522"/>
    <lineage>
        <taxon>Bacteria</taxon>
        <taxon>Bacillati</taxon>
        <taxon>Bacillota</taxon>
        <taxon>Bacilli</taxon>
        <taxon>Bacillales</taxon>
        <taxon>Bacillaceae</taxon>
        <taxon>Siminovitchia</taxon>
    </lineage>
</organism>